<gene>
    <name evidence="1" type="ORF">S01H4_12759</name>
</gene>
<comment type="caution">
    <text evidence="1">The sequence shown here is derived from an EMBL/GenBank/DDBJ whole genome shotgun (WGS) entry which is preliminary data.</text>
</comment>
<name>X1B4N9_9ZZZZ</name>
<protein>
    <submittedName>
        <fullName evidence="1">Uncharacterized protein</fullName>
    </submittedName>
</protein>
<evidence type="ECO:0000313" key="1">
    <source>
        <dbReference type="EMBL" id="GAG66966.1"/>
    </source>
</evidence>
<dbReference type="AlphaFoldDB" id="X1B4N9"/>
<feature type="non-terminal residue" evidence="1">
    <location>
        <position position="162"/>
    </location>
</feature>
<proteinExistence type="predicted"/>
<dbReference type="EMBL" id="BART01005518">
    <property type="protein sequence ID" value="GAG66966.1"/>
    <property type="molecule type" value="Genomic_DNA"/>
</dbReference>
<sequence length="162" mass="18089">MYGGGPATWKVIDNGIVVDISGAPTPSTNTWYHIRIDFEHTTGGYQGLGQNEYYVYIDGSRYGPYLLETSLSLEELHLHSYSWGAGYNVYFDAVGYSWDPGYNISDNLNEGLLLDFKSKNLLEWKAYSLDDQNNVSIIGSKVIPFPDDGSHIIQVFANDSLS</sequence>
<accession>X1B4N9</accession>
<reference evidence="1" key="1">
    <citation type="journal article" date="2014" name="Front. Microbiol.">
        <title>High frequency of phylogenetically diverse reductive dehalogenase-homologous genes in deep subseafloor sedimentary metagenomes.</title>
        <authorList>
            <person name="Kawai M."/>
            <person name="Futagami T."/>
            <person name="Toyoda A."/>
            <person name="Takaki Y."/>
            <person name="Nishi S."/>
            <person name="Hori S."/>
            <person name="Arai W."/>
            <person name="Tsubouchi T."/>
            <person name="Morono Y."/>
            <person name="Uchiyama I."/>
            <person name="Ito T."/>
            <person name="Fujiyama A."/>
            <person name="Inagaki F."/>
            <person name="Takami H."/>
        </authorList>
    </citation>
    <scope>NUCLEOTIDE SEQUENCE</scope>
    <source>
        <strain evidence="1">Expedition CK06-06</strain>
    </source>
</reference>
<organism evidence="1">
    <name type="scientific">marine sediment metagenome</name>
    <dbReference type="NCBI Taxonomy" id="412755"/>
    <lineage>
        <taxon>unclassified sequences</taxon>
        <taxon>metagenomes</taxon>
        <taxon>ecological metagenomes</taxon>
    </lineage>
</organism>